<sequence>MSAQVSMPQPTRTLQGGALYPIPEQDSKPPEIAEFGDESPSTSYPQTALSQAFDHGAEIKDTNRNSPSNGHLVCRQKAIKELLDTETTFTRDMRVVLWVYKATANSCRVLDDQQISIIFRNIDDIAAIHIAFLSELKASVANIYSPDPDQPPMLLSDDLAAISDRDLGSEPSEAEDSATVVGSVFRSYIDKITRVAEEFLDQSDQIAEHLEFIQQDRRVVFWLEECRIASSRLTRAWNLDSLLIKPTQRVTRYPLLLSNILKYTPVGHPDYRDLIKAKELLLTSLTRINVKAEGPHPSLLTMPDDHNTLGTTPGPKIFIKSVNKIKMWSHNLAETVLQTKQTKKSSSTLNSHNDTLEVSTPKSAPDTSPKNLFSPPSGGCKLFLSPQWLQSAPNLLKGPSLSTIYASHADIDDGG</sequence>
<dbReference type="Gene3D" id="1.20.900.10">
    <property type="entry name" value="Dbl homology (DH) domain"/>
    <property type="match status" value="1"/>
</dbReference>
<feature type="region of interest" description="Disordered" evidence="1">
    <location>
        <begin position="339"/>
        <end position="372"/>
    </location>
</feature>
<dbReference type="GO" id="GO:0032955">
    <property type="term" value="P:regulation of division septum assembly"/>
    <property type="evidence" value="ECO:0007669"/>
    <property type="project" value="TreeGrafter"/>
</dbReference>
<feature type="domain" description="DH" evidence="2">
    <location>
        <begin position="74"/>
        <end position="291"/>
    </location>
</feature>
<dbReference type="RefSeq" id="XP_031012603.1">
    <property type="nucleotide sequence ID" value="XM_031163346.1"/>
</dbReference>
<feature type="compositionally biased region" description="Polar residues" evidence="1">
    <location>
        <begin position="339"/>
        <end position="371"/>
    </location>
</feature>
<dbReference type="AlphaFoldDB" id="A0A366R1L4"/>
<keyword evidence="4" id="KW-1185">Reference proteome</keyword>
<protein>
    <recommendedName>
        <fullName evidence="2">DH domain-containing protein</fullName>
    </recommendedName>
</protein>
<dbReference type="Proteomes" id="UP000253153">
    <property type="component" value="Unassembled WGS sequence"/>
</dbReference>
<comment type="caution">
    <text evidence="3">The sequence shown here is derived from an EMBL/GenBank/DDBJ whole genome shotgun (WGS) entry which is preliminary data.</text>
</comment>
<evidence type="ECO:0000256" key="1">
    <source>
        <dbReference type="SAM" id="MobiDB-lite"/>
    </source>
</evidence>
<evidence type="ECO:0000313" key="3">
    <source>
        <dbReference type="EMBL" id="RBR11064.1"/>
    </source>
</evidence>
<gene>
    <name evidence="3" type="ORF">FIESC28_09209</name>
</gene>
<dbReference type="GO" id="GO:0031991">
    <property type="term" value="P:regulation of actomyosin contractile ring contraction"/>
    <property type="evidence" value="ECO:0007669"/>
    <property type="project" value="TreeGrafter"/>
</dbReference>
<dbReference type="PROSITE" id="PS50010">
    <property type="entry name" value="DH_2"/>
    <property type="match status" value="1"/>
</dbReference>
<dbReference type="InterPro" id="IPR000219">
    <property type="entry name" value="DH_dom"/>
</dbReference>
<dbReference type="PANTHER" id="PTHR22834:SF20">
    <property type="entry name" value="SH3 DOMAIN-CONTAINING PROTEIN"/>
    <property type="match status" value="1"/>
</dbReference>
<evidence type="ECO:0000259" key="2">
    <source>
        <dbReference type="PROSITE" id="PS50010"/>
    </source>
</evidence>
<feature type="region of interest" description="Disordered" evidence="1">
    <location>
        <begin position="1"/>
        <end position="46"/>
    </location>
</feature>
<dbReference type="Pfam" id="PF00621">
    <property type="entry name" value="RhoGEF"/>
    <property type="match status" value="1"/>
</dbReference>
<dbReference type="SUPFAM" id="SSF48065">
    <property type="entry name" value="DBL homology domain (DH-domain)"/>
    <property type="match status" value="1"/>
</dbReference>
<dbReference type="InterPro" id="IPR035899">
    <property type="entry name" value="DBL_dom_sf"/>
</dbReference>
<reference evidence="3 4" key="1">
    <citation type="submission" date="2018-06" db="EMBL/GenBank/DDBJ databases">
        <title>Fusarium incarnatum-equiseti species complex species 28.</title>
        <authorList>
            <person name="Gardiner D.M."/>
        </authorList>
    </citation>
    <scope>NUCLEOTIDE SEQUENCE [LARGE SCALE GENOMIC DNA]</scope>
    <source>
        <strain evidence="3 4">FIESC_28</strain>
    </source>
</reference>
<dbReference type="GO" id="GO:0005085">
    <property type="term" value="F:guanyl-nucleotide exchange factor activity"/>
    <property type="evidence" value="ECO:0007669"/>
    <property type="project" value="InterPro"/>
</dbReference>
<name>A0A366R1L4_9HYPO</name>
<dbReference type="GO" id="GO:0005737">
    <property type="term" value="C:cytoplasm"/>
    <property type="evidence" value="ECO:0007669"/>
    <property type="project" value="TreeGrafter"/>
</dbReference>
<dbReference type="SMART" id="SM00325">
    <property type="entry name" value="RhoGEF"/>
    <property type="match status" value="1"/>
</dbReference>
<organism evidence="3 4">
    <name type="scientific">Fusarium coffeatum</name>
    <dbReference type="NCBI Taxonomy" id="231269"/>
    <lineage>
        <taxon>Eukaryota</taxon>
        <taxon>Fungi</taxon>
        <taxon>Dikarya</taxon>
        <taxon>Ascomycota</taxon>
        <taxon>Pezizomycotina</taxon>
        <taxon>Sordariomycetes</taxon>
        <taxon>Hypocreomycetidae</taxon>
        <taxon>Hypocreales</taxon>
        <taxon>Nectriaceae</taxon>
        <taxon>Fusarium</taxon>
        <taxon>Fusarium incarnatum-equiseti species complex</taxon>
    </lineage>
</organism>
<dbReference type="GeneID" id="41998642"/>
<dbReference type="PANTHER" id="PTHR22834">
    <property type="entry name" value="NUCLEAR FUSION PROTEIN FUS2"/>
    <property type="match status" value="1"/>
</dbReference>
<dbReference type="CDD" id="cd00160">
    <property type="entry name" value="RhoGEF"/>
    <property type="match status" value="1"/>
</dbReference>
<feature type="compositionally biased region" description="Polar residues" evidence="1">
    <location>
        <begin position="1"/>
        <end position="14"/>
    </location>
</feature>
<dbReference type="InterPro" id="IPR051492">
    <property type="entry name" value="Dynamin-Rho_GEF"/>
</dbReference>
<accession>A0A366R1L4</accession>
<dbReference type="EMBL" id="QKXC01000225">
    <property type="protein sequence ID" value="RBR11064.1"/>
    <property type="molecule type" value="Genomic_DNA"/>
</dbReference>
<evidence type="ECO:0000313" key="4">
    <source>
        <dbReference type="Proteomes" id="UP000253153"/>
    </source>
</evidence>
<dbReference type="OrthoDB" id="10256089at2759"/>
<proteinExistence type="predicted"/>